<dbReference type="SMART" id="SM00419">
    <property type="entry name" value="HTH_CRP"/>
    <property type="match status" value="1"/>
</dbReference>
<dbReference type="SUPFAM" id="SSF46785">
    <property type="entry name" value="Winged helix' DNA-binding domain"/>
    <property type="match status" value="1"/>
</dbReference>
<keyword evidence="1" id="KW-0805">Transcription regulation</keyword>
<evidence type="ECO:0000256" key="1">
    <source>
        <dbReference type="ARBA" id="ARBA00023015"/>
    </source>
</evidence>
<accession>Q30WX5</accession>
<dbReference type="Proteomes" id="UP000002710">
    <property type="component" value="Chromosome"/>
</dbReference>
<dbReference type="eggNOG" id="COG0664">
    <property type="taxonomic scope" value="Bacteria"/>
</dbReference>
<dbReference type="STRING" id="207559.Dde_3027"/>
<organism evidence="6 7">
    <name type="scientific">Oleidesulfovibrio alaskensis (strain ATCC BAA-1058 / DSM 17464 / G20)</name>
    <name type="common">Desulfovibrio alaskensis</name>
    <dbReference type="NCBI Taxonomy" id="207559"/>
    <lineage>
        <taxon>Bacteria</taxon>
        <taxon>Pseudomonadati</taxon>
        <taxon>Thermodesulfobacteriota</taxon>
        <taxon>Desulfovibrionia</taxon>
        <taxon>Desulfovibrionales</taxon>
        <taxon>Desulfovibrionaceae</taxon>
        <taxon>Oleidesulfovibrio</taxon>
    </lineage>
</organism>
<evidence type="ECO:0000256" key="2">
    <source>
        <dbReference type="ARBA" id="ARBA00023125"/>
    </source>
</evidence>
<proteinExistence type="predicted"/>
<dbReference type="Pfam" id="PF13545">
    <property type="entry name" value="HTH_Crp_2"/>
    <property type="match status" value="1"/>
</dbReference>
<dbReference type="CDD" id="cd00038">
    <property type="entry name" value="CAP_ED"/>
    <property type="match status" value="1"/>
</dbReference>
<protein>
    <submittedName>
        <fullName evidence="6">Transcriptional regulator, Crp/Fnr family</fullName>
    </submittedName>
</protein>
<keyword evidence="7" id="KW-1185">Reference proteome</keyword>
<dbReference type="InterPro" id="IPR012318">
    <property type="entry name" value="HTH_CRP"/>
</dbReference>
<evidence type="ECO:0000259" key="5">
    <source>
        <dbReference type="PROSITE" id="PS51063"/>
    </source>
</evidence>
<dbReference type="Gene3D" id="2.60.120.10">
    <property type="entry name" value="Jelly Rolls"/>
    <property type="match status" value="1"/>
</dbReference>
<dbReference type="InterPro" id="IPR014710">
    <property type="entry name" value="RmlC-like_jellyroll"/>
</dbReference>
<dbReference type="GO" id="GO:0006355">
    <property type="term" value="P:regulation of DNA-templated transcription"/>
    <property type="evidence" value="ECO:0007669"/>
    <property type="project" value="InterPro"/>
</dbReference>
<reference evidence="6 7" key="1">
    <citation type="journal article" date="2011" name="J. Bacteriol.">
        <title>Complete genome sequence and updated annotation of Desulfovibrio alaskensis G20.</title>
        <authorList>
            <person name="Hauser L.J."/>
            <person name="Land M.L."/>
            <person name="Brown S.D."/>
            <person name="Larimer F."/>
            <person name="Keller K.L."/>
            <person name="Rapp-Giles B.J."/>
            <person name="Price M.N."/>
            <person name="Lin M."/>
            <person name="Bruce D.C."/>
            <person name="Detter J.C."/>
            <person name="Tapia R."/>
            <person name="Han C.S."/>
            <person name="Goodwin L.A."/>
            <person name="Cheng J.F."/>
            <person name="Pitluck S."/>
            <person name="Copeland A."/>
            <person name="Lucas S."/>
            <person name="Nolan M."/>
            <person name="Lapidus A.L."/>
            <person name="Palumbo A.V."/>
            <person name="Wall J.D."/>
        </authorList>
    </citation>
    <scope>NUCLEOTIDE SEQUENCE [LARGE SCALE GENOMIC DNA]</scope>
    <source>
        <strain evidence="7">ATCC BAA 1058 / DSM 17464 / G20</strain>
    </source>
</reference>
<feature type="domain" description="HTH crp-type" evidence="5">
    <location>
        <begin position="134"/>
        <end position="208"/>
    </location>
</feature>
<keyword evidence="3" id="KW-0804">Transcription</keyword>
<dbReference type="InterPro" id="IPR018490">
    <property type="entry name" value="cNMP-bd_dom_sf"/>
</dbReference>
<dbReference type="KEGG" id="dde:Dde_3027"/>
<dbReference type="Pfam" id="PF00027">
    <property type="entry name" value="cNMP_binding"/>
    <property type="match status" value="1"/>
</dbReference>
<gene>
    <name evidence="6" type="ordered locus">Dde_3027</name>
</gene>
<dbReference type="AlphaFoldDB" id="Q30WX5"/>
<dbReference type="RefSeq" id="WP_011368793.1">
    <property type="nucleotide sequence ID" value="NC_007519.1"/>
</dbReference>
<dbReference type="EMBL" id="CP000112">
    <property type="protein sequence ID" value="ABB39821.1"/>
    <property type="molecule type" value="Genomic_DNA"/>
</dbReference>
<dbReference type="InterPro" id="IPR036390">
    <property type="entry name" value="WH_DNA-bd_sf"/>
</dbReference>
<evidence type="ECO:0000313" key="6">
    <source>
        <dbReference type="EMBL" id="ABB39821.1"/>
    </source>
</evidence>
<evidence type="ECO:0000313" key="7">
    <source>
        <dbReference type="Proteomes" id="UP000002710"/>
    </source>
</evidence>
<sequence>MKFSEINLLDELQRPELTELRGIFTRRSVTKGAVAFHPETDENLVFVIASGRVRIYLGYEEKEFTLGVLEPGDLYSTHAGCYAQALEDSTLMVTDVQSVKRCMSEIPLFTRTMVRVLGQILNNSFSIIGSLAFKDIYTRLTSFLHKEALRTGTPCSEGTELRLALTTEQLSLHMGATRQTVSTLLNNLVREGIMVKKGRSIWVIPDMEALHRQTQQ</sequence>
<evidence type="ECO:0000256" key="3">
    <source>
        <dbReference type="ARBA" id="ARBA00023163"/>
    </source>
</evidence>
<dbReference type="HOGENOM" id="CLU_075053_3_7_7"/>
<name>Q30WX5_OLEA2</name>
<dbReference type="GO" id="GO:0003677">
    <property type="term" value="F:DNA binding"/>
    <property type="evidence" value="ECO:0007669"/>
    <property type="project" value="UniProtKB-KW"/>
</dbReference>
<dbReference type="SUPFAM" id="SSF51206">
    <property type="entry name" value="cAMP-binding domain-like"/>
    <property type="match status" value="1"/>
</dbReference>
<dbReference type="PROSITE" id="PS51063">
    <property type="entry name" value="HTH_CRP_2"/>
    <property type="match status" value="1"/>
</dbReference>
<keyword evidence="2" id="KW-0238">DNA-binding</keyword>
<evidence type="ECO:0000259" key="4">
    <source>
        <dbReference type="PROSITE" id="PS50042"/>
    </source>
</evidence>
<dbReference type="InterPro" id="IPR000595">
    <property type="entry name" value="cNMP-bd_dom"/>
</dbReference>
<dbReference type="InterPro" id="IPR036388">
    <property type="entry name" value="WH-like_DNA-bd_sf"/>
</dbReference>
<dbReference type="Gene3D" id="1.10.10.10">
    <property type="entry name" value="Winged helix-like DNA-binding domain superfamily/Winged helix DNA-binding domain"/>
    <property type="match status" value="1"/>
</dbReference>
<feature type="domain" description="Cyclic nucleotide-binding" evidence="4">
    <location>
        <begin position="8"/>
        <end position="79"/>
    </location>
</feature>
<dbReference type="PROSITE" id="PS50042">
    <property type="entry name" value="CNMP_BINDING_3"/>
    <property type="match status" value="1"/>
</dbReference>